<feature type="transmembrane region" description="Helical" evidence="1">
    <location>
        <begin position="39"/>
        <end position="60"/>
    </location>
</feature>
<keyword evidence="1" id="KW-0472">Membrane</keyword>
<proteinExistence type="predicted"/>
<evidence type="ECO:0000313" key="2">
    <source>
        <dbReference type="EMBL" id="MBW70888.1"/>
    </source>
</evidence>
<dbReference type="AlphaFoldDB" id="A0A2M4D1D4"/>
<dbReference type="EMBL" id="GGFL01006710">
    <property type="protein sequence ID" value="MBW70888.1"/>
    <property type="molecule type" value="Transcribed_RNA"/>
</dbReference>
<sequence>MVMVEVMVVVVVVVVLLLLVIGAGMVGELHVRAGVRVEFVLQILVPLALEQSAGCVMMMLMMMMMMKMRCVILRFAVRWALDMQCATTATYSSSSSSSSCSCACTASRSTTVQWWRRGAMMEVAIVGTTATVTVPKTCRAGWYGARGTRPDPLC</sequence>
<keyword evidence="1" id="KW-0812">Transmembrane</keyword>
<keyword evidence="1" id="KW-1133">Transmembrane helix</keyword>
<evidence type="ECO:0000256" key="1">
    <source>
        <dbReference type="SAM" id="Phobius"/>
    </source>
</evidence>
<feature type="transmembrane region" description="Helical" evidence="1">
    <location>
        <begin position="7"/>
        <end position="27"/>
    </location>
</feature>
<organism evidence="2">
    <name type="scientific">Anopheles darlingi</name>
    <name type="common">Mosquito</name>
    <dbReference type="NCBI Taxonomy" id="43151"/>
    <lineage>
        <taxon>Eukaryota</taxon>
        <taxon>Metazoa</taxon>
        <taxon>Ecdysozoa</taxon>
        <taxon>Arthropoda</taxon>
        <taxon>Hexapoda</taxon>
        <taxon>Insecta</taxon>
        <taxon>Pterygota</taxon>
        <taxon>Neoptera</taxon>
        <taxon>Endopterygota</taxon>
        <taxon>Diptera</taxon>
        <taxon>Nematocera</taxon>
        <taxon>Culicoidea</taxon>
        <taxon>Culicidae</taxon>
        <taxon>Anophelinae</taxon>
        <taxon>Anopheles</taxon>
    </lineage>
</organism>
<protein>
    <submittedName>
        <fullName evidence="2">Uncharacterized protein</fullName>
    </submittedName>
</protein>
<reference evidence="2" key="1">
    <citation type="submission" date="2018-01" db="EMBL/GenBank/DDBJ databases">
        <title>An insight into the sialome of Amazonian anophelines.</title>
        <authorList>
            <person name="Ribeiro J.M."/>
            <person name="Scarpassa V."/>
            <person name="Calvo E."/>
        </authorList>
    </citation>
    <scope>NUCLEOTIDE SEQUENCE</scope>
</reference>
<accession>A0A2M4D1D4</accession>
<name>A0A2M4D1D4_ANODA</name>